<dbReference type="InterPro" id="IPR052353">
    <property type="entry name" value="Benzoxazolinone_Detox_Enz"/>
</dbReference>
<dbReference type="InterPro" id="IPR005302">
    <property type="entry name" value="MoCF_Sase_C"/>
</dbReference>
<dbReference type="PROSITE" id="PS51340">
    <property type="entry name" value="MOSC"/>
    <property type="match status" value="1"/>
</dbReference>
<proteinExistence type="predicted"/>
<dbReference type="KEGG" id="smai:EXU30_09705"/>
<sequence length="252" mass="28615">MSKQLVSRLSGLYLGDKQDNHDGVSTTINQKRPAKQLIVTHERIQGNGEADPKHHGGVDRVIHHFPREHYGQYRRWDLISGVRDAPTMGENISTVGVNEAQVNIGDIVRFGDVVLQVTQPRSPCFKLNLQFNQPQFALAMQETALCGWFYKVIEAGTIDKSDSMELIERRSDISLAEAMRIYFLPQFDANQYQRLLDSDGLAQSWVNSLQNRLDMGSIEPWDMRLYGPQGKPKLDSVLVKTITNYQLPAHDH</sequence>
<organism evidence="2 3">
    <name type="scientific">Shewanella maritima</name>
    <dbReference type="NCBI Taxonomy" id="2520507"/>
    <lineage>
        <taxon>Bacteria</taxon>
        <taxon>Pseudomonadati</taxon>
        <taxon>Pseudomonadota</taxon>
        <taxon>Gammaproteobacteria</taxon>
        <taxon>Alteromonadales</taxon>
        <taxon>Shewanellaceae</taxon>
        <taxon>Shewanella</taxon>
    </lineage>
</organism>
<dbReference type="GO" id="GO:0030151">
    <property type="term" value="F:molybdenum ion binding"/>
    <property type="evidence" value="ECO:0007669"/>
    <property type="project" value="InterPro"/>
</dbReference>
<dbReference type="InterPro" id="IPR005163">
    <property type="entry name" value="Tri_helical_YiiM-like"/>
</dbReference>
<dbReference type="Gene3D" id="2.40.33.20">
    <property type="entry name" value="PK beta-barrel domain-like"/>
    <property type="match status" value="1"/>
</dbReference>
<dbReference type="Pfam" id="PF03473">
    <property type="entry name" value="MOSC"/>
    <property type="match status" value="1"/>
</dbReference>
<reference evidence="2 3" key="1">
    <citation type="submission" date="2019-02" db="EMBL/GenBank/DDBJ databases">
        <title>Shewanella sp. D4-2 isolated from Dokdo Island.</title>
        <authorList>
            <person name="Baek K."/>
        </authorList>
    </citation>
    <scope>NUCLEOTIDE SEQUENCE [LARGE SCALE GENOMIC DNA]</scope>
    <source>
        <strain evidence="2 3">D4-2</strain>
    </source>
</reference>
<dbReference type="OrthoDB" id="9786134at2"/>
<dbReference type="RefSeq" id="WP_130599564.1">
    <property type="nucleotide sequence ID" value="NZ_CP036200.1"/>
</dbReference>
<dbReference type="PANTHER" id="PTHR30212:SF2">
    <property type="entry name" value="PROTEIN YIIM"/>
    <property type="match status" value="1"/>
</dbReference>
<protein>
    <submittedName>
        <fullName evidence="2">MOSC domain-containing protein</fullName>
    </submittedName>
</protein>
<name>A0A411PHG7_9GAMM</name>
<dbReference type="AlphaFoldDB" id="A0A411PHG7"/>
<dbReference type="Proteomes" id="UP000291106">
    <property type="component" value="Chromosome"/>
</dbReference>
<keyword evidence="3" id="KW-1185">Reference proteome</keyword>
<evidence type="ECO:0000313" key="2">
    <source>
        <dbReference type="EMBL" id="QBF82938.1"/>
    </source>
</evidence>
<dbReference type="EMBL" id="CP036200">
    <property type="protein sequence ID" value="QBF82938.1"/>
    <property type="molecule type" value="Genomic_DNA"/>
</dbReference>
<dbReference type="PANTHER" id="PTHR30212">
    <property type="entry name" value="PROTEIN YIIM"/>
    <property type="match status" value="1"/>
</dbReference>
<evidence type="ECO:0000313" key="3">
    <source>
        <dbReference type="Proteomes" id="UP000291106"/>
    </source>
</evidence>
<dbReference type="Pfam" id="PF03475">
    <property type="entry name" value="YiiM_3-alpha"/>
    <property type="match status" value="1"/>
</dbReference>
<feature type="domain" description="MOSC" evidence="1">
    <location>
        <begin position="31"/>
        <end position="167"/>
    </location>
</feature>
<dbReference type="SUPFAM" id="SSF50800">
    <property type="entry name" value="PK beta-barrel domain-like"/>
    <property type="match status" value="1"/>
</dbReference>
<evidence type="ECO:0000259" key="1">
    <source>
        <dbReference type="PROSITE" id="PS51340"/>
    </source>
</evidence>
<dbReference type="GO" id="GO:0003824">
    <property type="term" value="F:catalytic activity"/>
    <property type="evidence" value="ECO:0007669"/>
    <property type="project" value="InterPro"/>
</dbReference>
<accession>A0A411PHG7</accession>
<dbReference type="GO" id="GO:0030170">
    <property type="term" value="F:pyridoxal phosphate binding"/>
    <property type="evidence" value="ECO:0007669"/>
    <property type="project" value="InterPro"/>
</dbReference>
<dbReference type="InterPro" id="IPR011037">
    <property type="entry name" value="Pyrv_Knase-like_insert_dom_sf"/>
</dbReference>
<gene>
    <name evidence="2" type="ORF">EXU30_09705</name>
</gene>